<dbReference type="PANTHER" id="PTHR40547:SF1">
    <property type="entry name" value="SLL0298 PROTEIN"/>
    <property type="match status" value="1"/>
</dbReference>
<keyword evidence="4" id="KW-1185">Reference proteome</keyword>
<dbReference type="RefSeq" id="WP_123637480.1">
    <property type="nucleotide sequence ID" value="NZ_RJUK01000001.1"/>
</dbReference>
<dbReference type="OrthoDB" id="9786029at2"/>
<accession>A0A3N1NYB0</accession>
<proteinExistence type="predicted"/>
<evidence type="ECO:0000313" key="4">
    <source>
        <dbReference type="Proteomes" id="UP000273643"/>
    </source>
</evidence>
<dbReference type="EMBL" id="RJUK01000001">
    <property type="protein sequence ID" value="ROQ20298.1"/>
    <property type="molecule type" value="Genomic_DNA"/>
</dbReference>
<evidence type="ECO:0000313" key="3">
    <source>
        <dbReference type="EMBL" id="ROQ20298.1"/>
    </source>
</evidence>
<gene>
    <name evidence="3" type="ORF">EDC38_0899</name>
</gene>
<dbReference type="AlphaFoldDB" id="A0A3N1NYB0"/>
<feature type="domain" description="DUF2062" evidence="2">
    <location>
        <begin position="23"/>
        <end position="164"/>
    </location>
</feature>
<dbReference type="Proteomes" id="UP000273643">
    <property type="component" value="Unassembled WGS sequence"/>
</dbReference>
<feature type="transmembrane region" description="Helical" evidence="1">
    <location>
        <begin position="133"/>
        <end position="157"/>
    </location>
</feature>
<dbReference type="InterPro" id="IPR018639">
    <property type="entry name" value="DUF2062"/>
</dbReference>
<feature type="transmembrane region" description="Helical" evidence="1">
    <location>
        <begin position="40"/>
        <end position="57"/>
    </location>
</feature>
<sequence>MARKLLRRFIPSAHAIKSNPALHFLGDLLHDPNLFHLNRHSVSVAFFVGIFVAFIPLPGQMPIAALLALLLHCNLPISVALVWISNPLTMPAIFFSTYQLGRWLLELPPVQVSLELSWHWLMHEFSLIWKPLLVGSLLSGLVFGVMGYVVMQLFWRWTVVKSWQRRKLRRRSSPPKPDR</sequence>
<keyword evidence="1" id="KW-0812">Transmembrane</keyword>
<name>A0A3N1NYB0_9GAMM</name>
<dbReference type="PANTHER" id="PTHR40547">
    <property type="entry name" value="SLL0298 PROTEIN"/>
    <property type="match status" value="1"/>
</dbReference>
<comment type="caution">
    <text evidence="3">The sequence shown here is derived from an EMBL/GenBank/DDBJ whole genome shotgun (WGS) entry which is preliminary data.</text>
</comment>
<reference evidence="3 4" key="1">
    <citation type="submission" date="2018-11" db="EMBL/GenBank/DDBJ databases">
        <title>Genomic Encyclopedia of Type Strains, Phase IV (KMG-IV): sequencing the most valuable type-strain genomes for metagenomic binning, comparative biology and taxonomic classification.</title>
        <authorList>
            <person name="Goeker M."/>
        </authorList>
    </citation>
    <scope>NUCLEOTIDE SEQUENCE [LARGE SCALE GENOMIC DNA]</scope>
    <source>
        <strain evidence="3 4">DSM 16974</strain>
    </source>
</reference>
<keyword evidence="1" id="KW-1133">Transmembrane helix</keyword>
<keyword evidence="1" id="KW-0472">Membrane</keyword>
<organism evidence="3 4">
    <name type="scientific">Marinimicrobium koreense</name>
    <dbReference type="NCBI Taxonomy" id="306545"/>
    <lineage>
        <taxon>Bacteria</taxon>
        <taxon>Pseudomonadati</taxon>
        <taxon>Pseudomonadota</taxon>
        <taxon>Gammaproteobacteria</taxon>
        <taxon>Cellvibrionales</taxon>
        <taxon>Cellvibrionaceae</taxon>
        <taxon>Marinimicrobium</taxon>
    </lineage>
</organism>
<evidence type="ECO:0000259" key="2">
    <source>
        <dbReference type="Pfam" id="PF09835"/>
    </source>
</evidence>
<evidence type="ECO:0000256" key="1">
    <source>
        <dbReference type="SAM" id="Phobius"/>
    </source>
</evidence>
<feature type="transmembrane region" description="Helical" evidence="1">
    <location>
        <begin position="63"/>
        <end position="83"/>
    </location>
</feature>
<protein>
    <recommendedName>
        <fullName evidence="2">DUF2062 domain-containing protein</fullName>
    </recommendedName>
</protein>
<dbReference type="Pfam" id="PF09835">
    <property type="entry name" value="DUF2062"/>
    <property type="match status" value="1"/>
</dbReference>